<evidence type="ECO:0000256" key="4">
    <source>
        <dbReference type="SAM" id="MobiDB-lite"/>
    </source>
</evidence>
<feature type="region of interest" description="Disordered" evidence="4">
    <location>
        <begin position="19"/>
        <end position="43"/>
    </location>
</feature>
<dbReference type="GO" id="GO:0008270">
    <property type="term" value="F:zinc ion binding"/>
    <property type="evidence" value="ECO:0007669"/>
    <property type="project" value="UniProtKB-KW"/>
</dbReference>
<feature type="domain" description="C3H1-type" evidence="5">
    <location>
        <begin position="208"/>
        <end position="235"/>
    </location>
</feature>
<evidence type="ECO:0000256" key="2">
    <source>
        <dbReference type="PROSITE-ProRule" id="PRU00339"/>
    </source>
</evidence>
<accession>A0A0W0G700</accession>
<keyword evidence="3" id="KW-0862">Zinc</keyword>
<keyword evidence="3" id="KW-0863">Zinc-finger</keyword>
<dbReference type="EMBL" id="LATX01000952">
    <property type="protein sequence ID" value="KTB44318.1"/>
    <property type="molecule type" value="Genomic_DNA"/>
</dbReference>
<dbReference type="Gene3D" id="3.30.1370.210">
    <property type="match status" value="1"/>
</dbReference>
<comment type="caution">
    <text evidence="6">The sequence shown here is derived from an EMBL/GenBank/DDBJ whole genome shotgun (WGS) entry which is preliminary data.</text>
</comment>
<dbReference type="InterPro" id="IPR051966">
    <property type="entry name" value="RPAP3"/>
</dbReference>
<keyword evidence="3" id="KW-0479">Metal-binding</keyword>
<dbReference type="eggNOG" id="ENOG502SQ5D">
    <property type="taxonomic scope" value="Eukaryota"/>
</dbReference>
<dbReference type="PROSITE" id="PS50005">
    <property type="entry name" value="TPR"/>
    <property type="match status" value="1"/>
</dbReference>
<dbReference type="SUPFAM" id="SSF48452">
    <property type="entry name" value="TPR-like"/>
    <property type="match status" value="1"/>
</dbReference>
<dbReference type="SMART" id="SM00356">
    <property type="entry name" value="ZnF_C3H1"/>
    <property type="match status" value="2"/>
</dbReference>
<dbReference type="InterPro" id="IPR019734">
    <property type="entry name" value="TPR_rpt"/>
</dbReference>
<gene>
    <name evidence="6" type="ORF">WG66_3109</name>
</gene>
<dbReference type="AlphaFoldDB" id="A0A0W0G700"/>
<organism evidence="6 7">
    <name type="scientific">Moniliophthora roreri</name>
    <name type="common">Frosty pod rot fungus</name>
    <name type="synonym">Monilia roreri</name>
    <dbReference type="NCBI Taxonomy" id="221103"/>
    <lineage>
        <taxon>Eukaryota</taxon>
        <taxon>Fungi</taxon>
        <taxon>Dikarya</taxon>
        <taxon>Basidiomycota</taxon>
        <taxon>Agaricomycotina</taxon>
        <taxon>Agaricomycetes</taxon>
        <taxon>Agaricomycetidae</taxon>
        <taxon>Agaricales</taxon>
        <taxon>Marasmiineae</taxon>
        <taxon>Marasmiaceae</taxon>
        <taxon>Moniliophthora</taxon>
    </lineage>
</organism>
<feature type="domain" description="C3H1-type" evidence="5">
    <location>
        <begin position="242"/>
        <end position="270"/>
    </location>
</feature>
<feature type="zinc finger region" description="C3H1-type" evidence="3">
    <location>
        <begin position="208"/>
        <end position="235"/>
    </location>
</feature>
<dbReference type="Proteomes" id="UP000054988">
    <property type="component" value="Unassembled WGS sequence"/>
</dbReference>
<evidence type="ECO:0000256" key="1">
    <source>
        <dbReference type="ARBA" id="ARBA00022803"/>
    </source>
</evidence>
<dbReference type="GO" id="GO:0101031">
    <property type="term" value="C:protein folding chaperone complex"/>
    <property type="evidence" value="ECO:0007669"/>
    <property type="project" value="TreeGrafter"/>
</dbReference>
<dbReference type="InterPro" id="IPR000571">
    <property type="entry name" value="Znf_CCCH"/>
</dbReference>
<dbReference type="Pfam" id="PF14559">
    <property type="entry name" value="TPR_19"/>
    <property type="match status" value="1"/>
</dbReference>
<feature type="region of interest" description="Disordered" evidence="4">
    <location>
        <begin position="793"/>
        <end position="865"/>
    </location>
</feature>
<evidence type="ECO:0000256" key="3">
    <source>
        <dbReference type="PROSITE-ProRule" id="PRU00723"/>
    </source>
</evidence>
<keyword evidence="1 2" id="KW-0802">TPR repeat</keyword>
<name>A0A0W0G700_MONRR</name>
<protein>
    <recommendedName>
        <fullName evidence="5">C3H1-type domain-containing protein</fullName>
    </recommendedName>
</protein>
<sequence>MSLHPDNSQILSPQLRRVARHDAASGPNGEALVRRAQKREKRAKVRTAVREKLKQEGNQLFKETRYSEAAEKYEKALHLGGRKPILLSNLAAAYLKLKLYEQAEEVATEALIYDPKNVKARYRRGLARKELWRANGASIDFEKLIEHDNRNPETEAELKAVEQMVKEGQNSPSDDEYSDEEYGFPRFKQPMDNYEAVSDSGSSDCEHIGNSIACRFYNREGCNRGTQCKFSHGPDDKSIRDDLGKNVCIFAVVGCCQFGSERCIYSHDASFLPEKGWWNDSGILKELRDDVYLGRSIKSCTEKYIVEMIHGHLYDAGYGPPRNLEAILDRSILGHTAHKQEKTSESQGSPPKDNFVMFIALDHSNSFQELYTRFFDAVRTARLETRIVSSASAALDLMYSPYLRGIFIADAGITEHKYIRLANTIVEYTKNGGITVYGGIFPAVAKWSEMASHFERVWNVPWRPGLYTYETLKRNDRNETASLNPSLPSSYRIKAFYIHGIAPKDAMYTAQGLTGEAPVVHVKCGKGYLGYSGEESATQSVLAMLGLLDHVYDPPPLNPNKKPIPTPPKPPPTFSQNFVLLISLVCEPWFPDMYGHVYSALRQKVRIKQALTAETALSYLKAPELVGIFVTDFGIADTMHSGLLKQVVQYAKDGGLVVAAGQFSGRLCGPNDRHFFQAWGLSWKGDSYHRTTFQKNPANELVKLNPSLPQSYSMKALHMANIGQDSAVYVPTSDSRPESLVWAPTPITNHEEAPAVQFRIGRGYFGYIGDVNTEEATTSVLLAMLGLLDHKYDSRKDPSHSNSPSASRNDTSIIRSRRPKQTARKTASLTQPAFPETGRSSSGTRIGTIIGQNRPQTARKSASLSQPIPVESGVAVILVISLGDEDIYNSERQLLFNRLDRESRVIRASTATVALQNLSSPDLIGVLINEPSIANIASYADVLNRVIAFAKDGGTVVFGGSFSSLASARLHDEFWQAKMGIKWTCGSYRKGVVNIVRKHEMFSACSWLQSGFTMHAAHLKFADQNSALYCGNDNTNEAAVLRTRYGQGYVGYVGDIHGEQESVEITLAMLDVIVGPLPRQEFAIGYAVVG</sequence>
<feature type="repeat" description="TPR" evidence="2">
    <location>
        <begin position="84"/>
        <end position="117"/>
    </location>
</feature>
<evidence type="ECO:0000313" key="7">
    <source>
        <dbReference type="Proteomes" id="UP000054988"/>
    </source>
</evidence>
<dbReference type="SMART" id="SM00028">
    <property type="entry name" value="TPR"/>
    <property type="match status" value="3"/>
</dbReference>
<feature type="compositionally biased region" description="Polar residues" evidence="4">
    <location>
        <begin position="838"/>
        <end position="865"/>
    </location>
</feature>
<dbReference type="PROSITE" id="PS50103">
    <property type="entry name" value="ZF_C3H1"/>
    <property type="match status" value="2"/>
</dbReference>
<feature type="compositionally biased region" description="Polar residues" evidence="4">
    <location>
        <begin position="800"/>
        <end position="814"/>
    </location>
</feature>
<dbReference type="Gene3D" id="1.25.40.10">
    <property type="entry name" value="Tetratricopeptide repeat domain"/>
    <property type="match status" value="1"/>
</dbReference>
<reference evidence="6 7" key="1">
    <citation type="submission" date="2015-12" db="EMBL/GenBank/DDBJ databases">
        <title>Draft genome sequence of Moniliophthora roreri, the causal agent of frosty pod rot of cacao.</title>
        <authorList>
            <person name="Aime M.C."/>
            <person name="Diaz-Valderrama J.R."/>
            <person name="Kijpornyongpan T."/>
            <person name="Phillips-Mora W."/>
        </authorList>
    </citation>
    <scope>NUCLEOTIDE SEQUENCE [LARGE SCALE GENOMIC DNA]</scope>
    <source>
        <strain evidence="6 7">MCA 2952</strain>
    </source>
</reference>
<feature type="zinc finger region" description="C3H1-type" evidence="3">
    <location>
        <begin position="242"/>
        <end position="270"/>
    </location>
</feature>
<dbReference type="PANTHER" id="PTHR46423:SF1">
    <property type="entry name" value="RNA POLYMERASE II-ASSOCIATED PROTEIN 3"/>
    <property type="match status" value="1"/>
</dbReference>
<dbReference type="PANTHER" id="PTHR46423">
    <property type="entry name" value="RNA POLYMERASE II-ASSOCIATED PROTEIN 3"/>
    <property type="match status" value="1"/>
</dbReference>
<evidence type="ECO:0000313" key="6">
    <source>
        <dbReference type="EMBL" id="KTB44318.1"/>
    </source>
</evidence>
<proteinExistence type="predicted"/>
<evidence type="ECO:0000259" key="5">
    <source>
        <dbReference type="PROSITE" id="PS50103"/>
    </source>
</evidence>
<dbReference type="InterPro" id="IPR011990">
    <property type="entry name" value="TPR-like_helical_dom_sf"/>
</dbReference>